<dbReference type="EMBL" id="JAWXVI010000007">
    <property type="protein sequence ID" value="MDX6190309.1"/>
    <property type="molecule type" value="Genomic_DNA"/>
</dbReference>
<evidence type="ECO:0000256" key="2">
    <source>
        <dbReference type="ARBA" id="ARBA00022737"/>
    </source>
</evidence>
<dbReference type="InterPro" id="IPR013517">
    <property type="entry name" value="FG-GAP"/>
</dbReference>
<dbReference type="Proteomes" id="UP001273350">
    <property type="component" value="Unassembled WGS sequence"/>
</dbReference>
<dbReference type="Pfam" id="PF14312">
    <property type="entry name" value="FG-GAP_2"/>
    <property type="match status" value="1"/>
</dbReference>
<dbReference type="InterPro" id="IPR011043">
    <property type="entry name" value="Gal_Oxase/kelch_b-propeller"/>
</dbReference>
<sequence>MKTKLFILLFPILGFGQTQVGVDIVGELNSNSGRSVSLSADGKTLAVGAPSATDNGTSSGQVRVYRNTAEGWTQEGTAINGKAAYETVGSFVSLSADSNTLAIVTNNGLIRVYKKEDGDWKQQGIDVKVAFSNGCFYGNGLSLSSNGNVFAVVARGQSDGDAIQAKVYKNWNGNWTQIGNTIIGGASSYCSTQSISLSVDGSILAIGASAGNANGENSGQVQVYKNNDGNWMQVGTTFNGKKGSYFGASVSLAADGGTLAVGAYGAKSNGEYSGQVKVYKWNSTRWTELTAINGEASGYYFGISVSLSAAGNVLAIGATGGNVNGVNSGQVKVYKNRVEGWTQVACINGNANDYSGNSVSLSADGSIEAIGATSSNNGFSGKVRVFGPLHL</sequence>
<dbReference type="PANTHER" id="PTHR36220:SF1">
    <property type="entry name" value="GAMMA TUBULIN COMPLEX COMPONENT C-TERMINAL DOMAIN-CONTAINING PROTEIN"/>
    <property type="match status" value="1"/>
</dbReference>
<protein>
    <submittedName>
        <fullName evidence="4">FG-GAP repeat protein</fullName>
    </submittedName>
</protein>
<comment type="caution">
    <text evidence="4">The sequence shown here is derived from an EMBL/GenBank/DDBJ whole genome shotgun (WGS) entry which is preliminary data.</text>
</comment>
<dbReference type="Gene3D" id="2.130.10.130">
    <property type="entry name" value="Integrin alpha, N-terminal"/>
    <property type="match status" value="1"/>
</dbReference>
<keyword evidence="3" id="KW-0325">Glycoprotein</keyword>
<reference evidence="4 5" key="1">
    <citation type="submission" date="2023-11" db="EMBL/GenBank/DDBJ databases">
        <title>Unpublished Manusciprt.</title>
        <authorList>
            <person name="Saticioglu I.B."/>
            <person name="Ay H."/>
            <person name="Ajmi N."/>
            <person name="Altun S."/>
            <person name="Duman M."/>
        </authorList>
    </citation>
    <scope>NUCLEOTIDE SEQUENCE [LARGE SCALE GENOMIC DNA]</scope>
    <source>
        <strain evidence="4 5">Fl-318</strain>
    </source>
</reference>
<evidence type="ECO:0000313" key="4">
    <source>
        <dbReference type="EMBL" id="MDX6190309.1"/>
    </source>
</evidence>
<keyword evidence="5" id="KW-1185">Reference proteome</keyword>
<evidence type="ECO:0000313" key="5">
    <source>
        <dbReference type="Proteomes" id="UP001273350"/>
    </source>
</evidence>
<name>A0ABU4RCL8_9FLAO</name>
<dbReference type="RefSeq" id="WP_230003887.1">
    <property type="nucleotide sequence ID" value="NZ_CP087134.1"/>
</dbReference>
<dbReference type="PROSITE" id="PS51470">
    <property type="entry name" value="FG_GAP"/>
    <property type="match status" value="2"/>
</dbReference>
<dbReference type="PANTHER" id="PTHR36220">
    <property type="entry name" value="UNNAMED PRODUCT"/>
    <property type="match status" value="1"/>
</dbReference>
<dbReference type="SUPFAM" id="SSF50965">
    <property type="entry name" value="Galactose oxidase, central domain"/>
    <property type="match status" value="1"/>
</dbReference>
<keyword evidence="2" id="KW-0677">Repeat</keyword>
<organism evidence="4 5">
    <name type="scientific">Flavobacterium cupriresistens</name>
    <dbReference type="NCBI Taxonomy" id="2893885"/>
    <lineage>
        <taxon>Bacteria</taxon>
        <taxon>Pseudomonadati</taxon>
        <taxon>Bacteroidota</taxon>
        <taxon>Flavobacteriia</taxon>
        <taxon>Flavobacteriales</taxon>
        <taxon>Flavobacteriaceae</taxon>
        <taxon>Flavobacterium</taxon>
    </lineage>
</organism>
<dbReference type="InterPro" id="IPR013519">
    <property type="entry name" value="Int_alpha_beta-p"/>
</dbReference>
<dbReference type="SMART" id="SM00191">
    <property type="entry name" value="Int_alpha"/>
    <property type="match status" value="3"/>
</dbReference>
<evidence type="ECO:0000256" key="1">
    <source>
        <dbReference type="ARBA" id="ARBA00022729"/>
    </source>
</evidence>
<gene>
    <name evidence="4" type="ORF">SGQ83_13190</name>
</gene>
<dbReference type="InterPro" id="IPR028994">
    <property type="entry name" value="Integrin_alpha_N"/>
</dbReference>
<keyword evidence="1" id="KW-0732">Signal</keyword>
<evidence type="ECO:0000256" key="3">
    <source>
        <dbReference type="ARBA" id="ARBA00023180"/>
    </source>
</evidence>
<proteinExistence type="predicted"/>
<accession>A0ABU4RCL8</accession>